<evidence type="ECO:0000256" key="2">
    <source>
        <dbReference type="ARBA" id="ARBA00022730"/>
    </source>
</evidence>
<dbReference type="FunFam" id="3.30.1490.10:FF:000001">
    <property type="entry name" value="30S ribosomal protein S8"/>
    <property type="match status" value="1"/>
</dbReference>
<gene>
    <name evidence="8" type="primary">rpsH</name>
    <name evidence="10" type="ORF">TSACC_23290</name>
</gene>
<organism evidence="10 11">
    <name type="scientific">Terrimicrobium sacchariphilum</name>
    <dbReference type="NCBI Taxonomy" id="690879"/>
    <lineage>
        <taxon>Bacteria</taxon>
        <taxon>Pseudomonadati</taxon>
        <taxon>Verrucomicrobiota</taxon>
        <taxon>Terrimicrobiia</taxon>
        <taxon>Terrimicrobiales</taxon>
        <taxon>Terrimicrobiaceae</taxon>
        <taxon>Terrimicrobium</taxon>
    </lineage>
</organism>
<comment type="function">
    <text evidence="8">One of the primary rRNA binding proteins, it binds directly to 16S rRNA central domain where it helps coordinate assembly of the platform of the 30S subunit.</text>
</comment>
<dbReference type="InParanoid" id="A0A146GEE1"/>
<evidence type="ECO:0000256" key="5">
    <source>
        <dbReference type="ARBA" id="ARBA00023274"/>
    </source>
</evidence>
<dbReference type="GO" id="GO:0005840">
    <property type="term" value="C:ribosome"/>
    <property type="evidence" value="ECO:0007669"/>
    <property type="project" value="UniProtKB-KW"/>
</dbReference>
<evidence type="ECO:0000256" key="3">
    <source>
        <dbReference type="ARBA" id="ARBA00022884"/>
    </source>
</evidence>
<dbReference type="InterPro" id="IPR035987">
    <property type="entry name" value="Ribosomal_uS8_sf"/>
</dbReference>
<dbReference type="FunFam" id="3.30.1370.30:FF:000002">
    <property type="entry name" value="30S ribosomal protein S8"/>
    <property type="match status" value="1"/>
</dbReference>
<dbReference type="OrthoDB" id="9802617at2"/>
<evidence type="ECO:0000256" key="7">
    <source>
        <dbReference type="ARBA" id="ARBA00046740"/>
    </source>
</evidence>
<dbReference type="InterPro" id="IPR000630">
    <property type="entry name" value="Ribosomal_uS8"/>
</dbReference>
<dbReference type="FunCoup" id="A0A146GEE1">
    <property type="interactions" value="529"/>
</dbReference>
<dbReference type="PANTHER" id="PTHR11758">
    <property type="entry name" value="40S RIBOSOMAL PROTEIN S15A"/>
    <property type="match status" value="1"/>
</dbReference>
<dbReference type="GO" id="GO:0003735">
    <property type="term" value="F:structural constituent of ribosome"/>
    <property type="evidence" value="ECO:0007669"/>
    <property type="project" value="InterPro"/>
</dbReference>
<accession>A0A146GEE1</accession>
<dbReference type="SUPFAM" id="SSF56047">
    <property type="entry name" value="Ribosomal protein S8"/>
    <property type="match status" value="1"/>
</dbReference>
<evidence type="ECO:0000313" key="10">
    <source>
        <dbReference type="EMBL" id="GAT34856.1"/>
    </source>
</evidence>
<dbReference type="PROSITE" id="PS00053">
    <property type="entry name" value="RIBOSOMAL_S8"/>
    <property type="match status" value="1"/>
</dbReference>
<comment type="similarity">
    <text evidence="1 8 9">Belongs to the universal ribosomal protein uS8 family.</text>
</comment>
<dbReference type="GO" id="GO:0005737">
    <property type="term" value="C:cytoplasm"/>
    <property type="evidence" value="ECO:0007669"/>
    <property type="project" value="UniProtKB-ARBA"/>
</dbReference>
<dbReference type="Pfam" id="PF00410">
    <property type="entry name" value="Ribosomal_S8"/>
    <property type="match status" value="1"/>
</dbReference>
<dbReference type="RefSeq" id="WP_075080452.1">
    <property type="nucleotide sequence ID" value="NZ_BDCO01000002.1"/>
</dbReference>
<dbReference type="HAMAP" id="MF_01302_B">
    <property type="entry name" value="Ribosomal_uS8_B"/>
    <property type="match status" value="1"/>
</dbReference>
<evidence type="ECO:0000256" key="1">
    <source>
        <dbReference type="ARBA" id="ARBA00006471"/>
    </source>
</evidence>
<keyword evidence="2 8" id="KW-0699">rRNA-binding</keyword>
<dbReference type="GO" id="GO:1990904">
    <property type="term" value="C:ribonucleoprotein complex"/>
    <property type="evidence" value="ECO:0007669"/>
    <property type="project" value="UniProtKB-KW"/>
</dbReference>
<dbReference type="NCBIfam" id="NF001109">
    <property type="entry name" value="PRK00136.1"/>
    <property type="match status" value="1"/>
</dbReference>
<evidence type="ECO:0000256" key="8">
    <source>
        <dbReference type="HAMAP-Rule" id="MF_01302"/>
    </source>
</evidence>
<sequence>MTDPIADMLTRLRNASSARKSEFLVPYSKLKSEIARILQKEGYIEGFELETPEKGRPQLRIRNKFVNKTAAIAGLKRVSKPGLRRYVGATEVPRVLGGMGIAVLSTSRGILTGQEARKQNVGGELLAYIW</sequence>
<reference evidence="11" key="1">
    <citation type="journal article" date="2017" name="Genome Announc.">
        <title>Draft Genome Sequence of Terrimicrobium sacchariphilum NM-5T, a Facultative Anaerobic Soil Bacterium of the Class Spartobacteria.</title>
        <authorList>
            <person name="Qiu Y.L."/>
            <person name="Tourlousse D.M."/>
            <person name="Matsuura N."/>
            <person name="Ohashi A."/>
            <person name="Sekiguchi Y."/>
        </authorList>
    </citation>
    <scope>NUCLEOTIDE SEQUENCE [LARGE SCALE GENOMIC DNA]</scope>
    <source>
        <strain evidence="11">NM-5</strain>
    </source>
</reference>
<name>A0A146GEE1_TERSA</name>
<dbReference type="InterPro" id="IPR047863">
    <property type="entry name" value="Ribosomal_uS8_CS"/>
</dbReference>
<dbReference type="EMBL" id="BDCO01000002">
    <property type="protein sequence ID" value="GAT34856.1"/>
    <property type="molecule type" value="Genomic_DNA"/>
</dbReference>
<dbReference type="STRING" id="690879.TSACC_23290"/>
<dbReference type="GO" id="GO:0006412">
    <property type="term" value="P:translation"/>
    <property type="evidence" value="ECO:0007669"/>
    <property type="project" value="UniProtKB-UniRule"/>
</dbReference>
<evidence type="ECO:0000313" key="11">
    <source>
        <dbReference type="Proteomes" id="UP000076023"/>
    </source>
</evidence>
<keyword evidence="3 8" id="KW-0694">RNA-binding</keyword>
<keyword evidence="4 8" id="KW-0689">Ribosomal protein</keyword>
<dbReference type="Gene3D" id="3.30.1370.30">
    <property type="match status" value="1"/>
</dbReference>
<dbReference type="Gene3D" id="3.30.1490.10">
    <property type="match status" value="1"/>
</dbReference>
<dbReference type="Proteomes" id="UP000076023">
    <property type="component" value="Unassembled WGS sequence"/>
</dbReference>
<dbReference type="GO" id="GO:0019843">
    <property type="term" value="F:rRNA binding"/>
    <property type="evidence" value="ECO:0007669"/>
    <property type="project" value="UniProtKB-UniRule"/>
</dbReference>
<keyword evidence="5 8" id="KW-0687">Ribonucleoprotein</keyword>
<protein>
    <recommendedName>
        <fullName evidence="6 8">Small ribosomal subunit protein uS8</fullName>
    </recommendedName>
</protein>
<evidence type="ECO:0000256" key="6">
    <source>
        <dbReference type="ARBA" id="ARBA00035258"/>
    </source>
</evidence>
<comment type="subunit">
    <text evidence="7 8">Part of the 30S ribosomal subunit. Contacts proteins S5 and S12.</text>
</comment>
<keyword evidence="11" id="KW-1185">Reference proteome</keyword>
<dbReference type="AlphaFoldDB" id="A0A146GEE1"/>
<comment type="caution">
    <text evidence="10">The sequence shown here is derived from an EMBL/GenBank/DDBJ whole genome shotgun (WGS) entry which is preliminary data.</text>
</comment>
<proteinExistence type="inferred from homology"/>
<evidence type="ECO:0000256" key="9">
    <source>
        <dbReference type="RuleBase" id="RU003660"/>
    </source>
</evidence>
<evidence type="ECO:0000256" key="4">
    <source>
        <dbReference type="ARBA" id="ARBA00022980"/>
    </source>
</evidence>